<dbReference type="InterPro" id="IPR036397">
    <property type="entry name" value="RNaseH_sf"/>
</dbReference>
<dbReference type="Proteomes" id="UP001630127">
    <property type="component" value="Unassembled WGS sequence"/>
</dbReference>
<evidence type="ECO:0000259" key="1">
    <source>
        <dbReference type="Pfam" id="PF13456"/>
    </source>
</evidence>
<accession>A0ABD3AQU4</accession>
<comment type="caution">
    <text evidence="2">The sequence shown here is derived from an EMBL/GenBank/DDBJ whole genome shotgun (WGS) entry which is preliminary data.</text>
</comment>
<sequence length="156" mass="17287">LTTGRSLINQELPNSGGRWCPPAVNRVKFNFDGAVFSELRNIGLGVVLRDHMGKFLAALLGRCNGFVDPLLAELFSLKKSIWLAKRLRYRDISLEGDSVQVVKMVNRDGEDFSQYGLLLRKSKTDGGNLDRGTLGELEEKSVYRMQQGLVISASVA</sequence>
<organism evidence="2 3">
    <name type="scientific">Cinchona calisaya</name>
    <dbReference type="NCBI Taxonomy" id="153742"/>
    <lineage>
        <taxon>Eukaryota</taxon>
        <taxon>Viridiplantae</taxon>
        <taxon>Streptophyta</taxon>
        <taxon>Embryophyta</taxon>
        <taxon>Tracheophyta</taxon>
        <taxon>Spermatophyta</taxon>
        <taxon>Magnoliopsida</taxon>
        <taxon>eudicotyledons</taxon>
        <taxon>Gunneridae</taxon>
        <taxon>Pentapetalae</taxon>
        <taxon>asterids</taxon>
        <taxon>lamiids</taxon>
        <taxon>Gentianales</taxon>
        <taxon>Rubiaceae</taxon>
        <taxon>Cinchonoideae</taxon>
        <taxon>Cinchoneae</taxon>
        <taxon>Cinchona</taxon>
    </lineage>
</organism>
<evidence type="ECO:0000313" key="3">
    <source>
        <dbReference type="Proteomes" id="UP001630127"/>
    </source>
</evidence>
<feature type="non-terminal residue" evidence="2">
    <location>
        <position position="1"/>
    </location>
</feature>
<dbReference type="CDD" id="cd06222">
    <property type="entry name" value="RNase_H_like"/>
    <property type="match status" value="1"/>
</dbReference>
<dbReference type="InterPro" id="IPR044730">
    <property type="entry name" value="RNase_H-like_dom_plant"/>
</dbReference>
<feature type="domain" description="RNase H type-1" evidence="1">
    <location>
        <begin position="30"/>
        <end position="121"/>
    </location>
</feature>
<dbReference type="PANTHER" id="PTHR47723">
    <property type="entry name" value="OS05G0353850 PROTEIN"/>
    <property type="match status" value="1"/>
</dbReference>
<dbReference type="Gene3D" id="3.30.420.10">
    <property type="entry name" value="Ribonuclease H-like superfamily/Ribonuclease H"/>
    <property type="match status" value="1"/>
</dbReference>
<proteinExistence type="predicted"/>
<dbReference type="PANTHER" id="PTHR47723:SF21">
    <property type="entry name" value="POLYNUCLEOTIDYL TRANSFERASE, RIBONUCLEASE H-LIKE SUPERFAMILY PROTEIN"/>
    <property type="match status" value="1"/>
</dbReference>
<dbReference type="AlphaFoldDB" id="A0ABD3AQU4"/>
<dbReference type="InterPro" id="IPR012337">
    <property type="entry name" value="RNaseH-like_sf"/>
</dbReference>
<evidence type="ECO:0000313" key="2">
    <source>
        <dbReference type="EMBL" id="KAL3533582.1"/>
    </source>
</evidence>
<dbReference type="InterPro" id="IPR053151">
    <property type="entry name" value="RNase_H-like"/>
</dbReference>
<dbReference type="SUPFAM" id="SSF53098">
    <property type="entry name" value="Ribonuclease H-like"/>
    <property type="match status" value="1"/>
</dbReference>
<dbReference type="EMBL" id="JBJUIK010000003">
    <property type="protein sequence ID" value="KAL3533582.1"/>
    <property type="molecule type" value="Genomic_DNA"/>
</dbReference>
<keyword evidence="3" id="KW-1185">Reference proteome</keyword>
<dbReference type="InterPro" id="IPR002156">
    <property type="entry name" value="RNaseH_domain"/>
</dbReference>
<protein>
    <recommendedName>
        <fullName evidence="1">RNase H type-1 domain-containing protein</fullName>
    </recommendedName>
</protein>
<name>A0ABD3AQU4_9GENT</name>
<gene>
    <name evidence="2" type="ORF">ACH5RR_007103</name>
</gene>
<dbReference type="Pfam" id="PF13456">
    <property type="entry name" value="RVT_3"/>
    <property type="match status" value="1"/>
</dbReference>
<reference evidence="2 3" key="1">
    <citation type="submission" date="2024-11" db="EMBL/GenBank/DDBJ databases">
        <title>A near-complete genome assembly of Cinchona calisaya.</title>
        <authorList>
            <person name="Lian D.C."/>
            <person name="Zhao X.W."/>
            <person name="Wei L."/>
        </authorList>
    </citation>
    <scope>NUCLEOTIDE SEQUENCE [LARGE SCALE GENOMIC DNA]</scope>
    <source>
        <tissue evidence="2">Nenye</tissue>
    </source>
</reference>